<keyword evidence="3" id="KW-1185">Reference proteome</keyword>
<evidence type="ECO:0000313" key="3">
    <source>
        <dbReference type="Proteomes" id="UP001465755"/>
    </source>
</evidence>
<proteinExistence type="predicted"/>
<dbReference type="EMBL" id="JALJOQ010000217">
    <property type="protein sequence ID" value="KAK9789014.1"/>
    <property type="molecule type" value="Genomic_DNA"/>
</dbReference>
<reference evidence="2 3" key="1">
    <citation type="journal article" date="2024" name="Nat. Commun.">
        <title>Phylogenomics reveals the evolutionary origins of lichenization in chlorophyte algae.</title>
        <authorList>
            <person name="Puginier C."/>
            <person name="Libourel C."/>
            <person name="Otte J."/>
            <person name="Skaloud P."/>
            <person name="Haon M."/>
            <person name="Grisel S."/>
            <person name="Petersen M."/>
            <person name="Berrin J.G."/>
            <person name="Delaux P.M."/>
            <person name="Dal Grande F."/>
            <person name="Keller J."/>
        </authorList>
    </citation>
    <scope>NUCLEOTIDE SEQUENCE [LARGE SCALE GENOMIC DNA]</scope>
    <source>
        <strain evidence="2 3">SAG 2036</strain>
    </source>
</reference>
<feature type="compositionally biased region" description="Acidic residues" evidence="1">
    <location>
        <begin position="34"/>
        <end position="56"/>
    </location>
</feature>
<sequence length="233" mass="25746">MATTLDEDSAEAVYQDARADFLDSLSEDGSASSFDDDDIFYESNEPDDETAEEEVPEGQQPGGRRTATQWKALSDRPVWQSGDETGSLTVLQAAFTMLKLKEDGKIHDGTFDSLCRFISSVLLPAGNLFPPSLHVCTALVGAAQLEDYQHHICINGCHYFGHLPKQQWKQHLTDSCPVCQQARFTSRSGARGNTIIQPRRVHCQLLQTTGSAAHRCREEGHPSNGHQSAWRAD</sequence>
<evidence type="ECO:0000313" key="2">
    <source>
        <dbReference type="EMBL" id="KAK9789014.1"/>
    </source>
</evidence>
<evidence type="ECO:0000256" key="1">
    <source>
        <dbReference type="SAM" id="MobiDB-lite"/>
    </source>
</evidence>
<accession>A0AAW1NQX0</accession>
<protein>
    <submittedName>
        <fullName evidence="2">Uncharacterized protein</fullName>
    </submittedName>
</protein>
<dbReference type="AlphaFoldDB" id="A0AAW1NQX0"/>
<feature type="region of interest" description="Disordered" evidence="1">
    <location>
        <begin position="26"/>
        <end position="69"/>
    </location>
</feature>
<gene>
    <name evidence="2" type="ORF">WJX73_006259</name>
</gene>
<feature type="region of interest" description="Disordered" evidence="1">
    <location>
        <begin position="214"/>
        <end position="233"/>
    </location>
</feature>
<comment type="caution">
    <text evidence="2">The sequence shown here is derived from an EMBL/GenBank/DDBJ whole genome shotgun (WGS) entry which is preliminary data.</text>
</comment>
<name>A0AAW1NQX0_9CHLO</name>
<organism evidence="2 3">
    <name type="scientific">Symbiochloris irregularis</name>
    <dbReference type="NCBI Taxonomy" id="706552"/>
    <lineage>
        <taxon>Eukaryota</taxon>
        <taxon>Viridiplantae</taxon>
        <taxon>Chlorophyta</taxon>
        <taxon>core chlorophytes</taxon>
        <taxon>Trebouxiophyceae</taxon>
        <taxon>Trebouxiales</taxon>
        <taxon>Trebouxiaceae</taxon>
        <taxon>Symbiochloris</taxon>
    </lineage>
</organism>
<dbReference type="Proteomes" id="UP001465755">
    <property type="component" value="Unassembled WGS sequence"/>
</dbReference>